<dbReference type="Proteomes" id="UP000073492">
    <property type="component" value="Unassembled WGS sequence"/>
</dbReference>
<sequence length="148" mass="16892">MSPSLKTMLFPFYHKPLRLPTPPEWALSPSLSLTLTHLAFTTKQSRRPRLSLEAKTAKAVEYQREKDALIAAGTAKKIDTDDQPQILNYGTNQCLAKQGAAIKAAEEKQAKHEKYLAQKAKHKQERESRLLRKRHARGEASLEDYLRR</sequence>
<proteinExistence type="predicted"/>
<evidence type="ECO:0000256" key="1">
    <source>
        <dbReference type="SAM" id="MobiDB-lite"/>
    </source>
</evidence>
<evidence type="ECO:0000313" key="2">
    <source>
        <dbReference type="EMBL" id="KXT11444.1"/>
    </source>
</evidence>
<keyword evidence="3" id="KW-1185">Reference proteome</keyword>
<evidence type="ECO:0000313" key="3">
    <source>
        <dbReference type="Proteomes" id="UP000073492"/>
    </source>
</evidence>
<name>A0A139I9N7_9PEZI</name>
<reference evidence="2 3" key="1">
    <citation type="submission" date="2015-07" db="EMBL/GenBank/DDBJ databases">
        <title>Comparative genomics of the Sigatoka disease complex on banana suggests a link between parallel evolutionary changes in Pseudocercospora fijiensis and Pseudocercospora eumusae and increased virulence on the banana host.</title>
        <authorList>
            <person name="Chang T.-C."/>
            <person name="Salvucci A."/>
            <person name="Crous P.W."/>
            <person name="Stergiopoulos I."/>
        </authorList>
    </citation>
    <scope>NUCLEOTIDE SEQUENCE [LARGE SCALE GENOMIC DNA]</scope>
    <source>
        <strain evidence="2 3">CBS 116634</strain>
    </source>
</reference>
<protein>
    <submittedName>
        <fullName evidence="2">Uncharacterized protein</fullName>
    </submittedName>
</protein>
<feature type="compositionally biased region" description="Basic and acidic residues" evidence="1">
    <location>
        <begin position="137"/>
        <end position="148"/>
    </location>
</feature>
<dbReference type="AlphaFoldDB" id="A0A139I9N7"/>
<organism evidence="2 3">
    <name type="scientific">Pseudocercospora musae</name>
    <dbReference type="NCBI Taxonomy" id="113226"/>
    <lineage>
        <taxon>Eukaryota</taxon>
        <taxon>Fungi</taxon>
        <taxon>Dikarya</taxon>
        <taxon>Ascomycota</taxon>
        <taxon>Pezizomycotina</taxon>
        <taxon>Dothideomycetes</taxon>
        <taxon>Dothideomycetidae</taxon>
        <taxon>Mycosphaerellales</taxon>
        <taxon>Mycosphaerellaceae</taxon>
        <taxon>Pseudocercospora</taxon>
    </lineage>
</organism>
<gene>
    <name evidence="2" type="ORF">AC579_7259</name>
</gene>
<comment type="caution">
    <text evidence="2">The sequence shown here is derived from an EMBL/GenBank/DDBJ whole genome shotgun (WGS) entry which is preliminary data.</text>
</comment>
<accession>A0A139I9N7</accession>
<dbReference type="EMBL" id="LFZO01000200">
    <property type="protein sequence ID" value="KXT11444.1"/>
    <property type="molecule type" value="Genomic_DNA"/>
</dbReference>
<feature type="region of interest" description="Disordered" evidence="1">
    <location>
        <begin position="113"/>
        <end position="148"/>
    </location>
</feature>